<dbReference type="WBParaSite" id="TTAC_0001161701-mRNA-1">
    <property type="protein sequence ID" value="TTAC_0001161701-mRNA-1"/>
    <property type="gene ID" value="TTAC_0001161701"/>
</dbReference>
<evidence type="ECO:0000313" key="2">
    <source>
        <dbReference type="Proteomes" id="UP000274429"/>
    </source>
</evidence>
<dbReference type="AlphaFoldDB" id="A0A0R3XDJ0"/>
<reference evidence="1 2" key="2">
    <citation type="submission" date="2018-11" db="EMBL/GenBank/DDBJ databases">
        <authorList>
            <consortium name="Pathogen Informatics"/>
        </authorList>
    </citation>
    <scope>NUCLEOTIDE SEQUENCE [LARGE SCALE GENOMIC DNA]</scope>
</reference>
<dbReference type="EMBL" id="UYWX01025484">
    <property type="protein sequence ID" value="VDM37250.1"/>
    <property type="molecule type" value="Genomic_DNA"/>
</dbReference>
<accession>A0A0R3XDJ0</accession>
<protein>
    <submittedName>
        <fullName evidence="1 3">Uncharacterized protein</fullName>
    </submittedName>
</protein>
<sequence length="98" mass="10476">MILECWVVWHNGLPLPVVDSPEQENCPPPDVPMPEAQRTSRLEVGQDCKIATSGEVLRTLPCHASSHVSKRTIAEVGLSDDENTNVNCIGGGSRGNAG</sequence>
<dbReference type="Proteomes" id="UP000274429">
    <property type="component" value="Unassembled WGS sequence"/>
</dbReference>
<dbReference type="STRING" id="6205.A0A0R3XDJ0"/>
<gene>
    <name evidence="1" type="ORF">TTAC_LOCUS11600</name>
</gene>
<proteinExistence type="predicted"/>
<evidence type="ECO:0000313" key="3">
    <source>
        <dbReference type="WBParaSite" id="TTAC_0001161701-mRNA-1"/>
    </source>
</evidence>
<reference evidence="3" key="1">
    <citation type="submission" date="2017-02" db="UniProtKB">
        <authorList>
            <consortium name="WormBaseParasite"/>
        </authorList>
    </citation>
    <scope>IDENTIFICATION</scope>
</reference>
<organism evidence="3">
    <name type="scientific">Hydatigena taeniaeformis</name>
    <name type="common">Feline tapeworm</name>
    <name type="synonym">Taenia taeniaeformis</name>
    <dbReference type="NCBI Taxonomy" id="6205"/>
    <lineage>
        <taxon>Eukaryota</taxon>
        <taxon>Metazoa</taxon>
        <taxon>Spiralia</taxon>
        <taxon>Lophotrochozoa</taxon>
        <taxon>Platyhelminthes</taxon>
        <taxon>Cestoda</taxon>
        <taxon>Eucestoda</taxon>
        <taxon>Cyclophyllidea</taxon>
        <taxon>Taeniidae</taxon>
        <taxon>Hydatigera</taxon>
    </lineage>
</organism>
<evidence type="ECO:0000313" key="1">
    <source>
        <dbReference type="EMBL" id="VDM37250.1"/>
    </source>
</evidence>
<keyword evidence="2" id="KW-1185">Reference proteome</keyword>
<name>A0A0R3XDJ0_HYDTA</name>